<keyword evidence="3 6" id="KW-0812">Transmembrane</keyword>
<feature type="transmembrane region" description="Helical" evidence="6">
    <location>
        <begin position="371"/>
        <end position="392"/>
    </location>
</feature>
<gene>
    <name evidence="7" type="ORF">ACFSJC_14175</name>
</gene>
<dbReference type="EMBL" id="JBHUHX010000040">
    <property type="protein sequence ID" value="MFD2112993.1"/>
    <property type="molecule type" value="Genomic_DNA"/>
</dbReference>
<dbReference type="PANTHER" id="PTHR30250:SF26">
    <property type="entry name" value="PSMA PROTEIN"/>
    <property type="match status" value="1"/>
</dbReference>
<feature type="transmembrane region" description="Helical" evidence="6">
    <location>
        <begin position="28"/>
        <end position="48"/>
    </location>
</feature>
<keyword evidence="5 6" id="KW-0472">Membrane</keyword>
<evidence type="ECO:0000256" key="3">
    <source>
        <dbReference type="ARBA" id="ARBA00022692"/>
    </source>
</evidence>
<feature type="transmembrane region" description="Helical" evidence="6">
    <location>
        <begin position="430"/>
        <end position="452"/>
    </location>
</feature>
<feature type="transmembrane region" description="Helical" evidence="6">
    <location>
        <begin position="124"/>
        <end position="146"/>
    </location>
</feature>
<protein>
    <submittedName>
        <fullName evidence="7">Lipopolysaccharide biosynthesis protein</fullName>
    </submittedName>
</protein>
<feature type="transmembrane region" description="Helical" evidence="6">
    <location>
        <begin position="186"/>
        <end position="207"/>
    </location>
</feature>
<evidence type="ECO:0000256" key="1">
    <source>
        <dbReference type="ARBA" id="ARBA00004651"/>
    </source>
</evidence>
<feature type="transmembrane region" description="Helical" evidence="6">
    <location>
        <begin position="398"/>
        <end position="418"/>
    </location>
</feature>
<feature type="transmembrane region" description="Helical" evidence="6">
    <location>
        <begin position="458"/>
        <end position="478"/>
    </location>
</feature>
<keyword evidence="8" id="KW-1185">Reference proteome</keyword>
<keyword evidence="4 6" id="KW-1133">Transmembrane helix</keyword>
<comment type="caution">
    <text evidence="7">The sequence shown here is derived from an EMBL/GenBank/DDBJ whole genome shotgun (WGS) entry which is preliminary data.</text>
</comment>
<keyword evidence="2" id="KW-1003">Cell membrane</keyword>
<feature type="transmembrane region" description="Helical" evidence="6">
    <location>
        <begin position="219"/>
        <end position="240"/>
    </location>
</feature>
<evidence type="ECO:0000256" key="2">
    <source>
        <dbReference type="ARBA" id="ARBA00022475"/>
    </source>
</evidence>
<name>A0ABW4YBZ6_9GAMM</name>
<dbReference type="PANTHER" id="PTHR30250">
    <property type="entry name" value="PST FAMILY PREDICTED COLANIC ACID TRANSPORTER"/>
    <property type="match status" value="1"/>
</dbReference>
<evidence type="ECO:0000313" key="7">
    <source>
        <dbReference type="EMBL" id="MFD2112993.1"/>
    </source>
</evidence>
<evidence type="ECO:0000256" key="5">
    <source>
        <dbReference type="ARBA" id="ARBA00023136"/>
    </source>
</evidence>
<reference evidence="8" key="1">
    <citation type="journal article" date="2019" name="Int. J. Syst. Evol. Microbiol.">
        <title>The Global Catalogue of Microorganisms (GCM) 10K type strain sequencing project: providing services to taxonomists for standard genome sequencing and annotation.</title>
        <authorList>
            <consortium name="The Broad Institute Genomics Platform"/>
            <consortium name="The Broad Institute Genome Sequencing Center for Infectious Disease"/>
            <person name="Wu L."/>
            <person name="Ma J."/>
        </authorList>
    </citation>
    <scope>NUCLEOTIDE SEQUENCE [LARGE SCALE GENOMIC DNA]</scope>
    <source>
        <strain evidence="8">KACC 12597</strain>
    </source>
</reference>
<feature type="transmembrane region" description="Helical" evidence="6">
    <location>
        <begin position="97"/>
        <end position="118"/>
    </location>
</feature>
<dbReference type="Pfam" id="PF13440">
    <property type="entry name" value="Polysacc_synt_3"/>
    <property type="match status" value="1"/>
</dbReference>
<accession>A0ABW4YBZ6</accession>
<sequence>MTADQQPKIIDGAEQEVLVRRNLARSRVIVLIAFMANAGLNLILLGILTRLGGLELVGDWSFLNAILLFVLLADFGITNALTYQIGLEGIKAAAPKLRTLLLVLTVVAMLFMVAAIFADRINAAWGLPLCLTVLAGVAQLASNWLIAIRMGQHEQYWFNVKTVLRVVVQTGAALGLYFAMPAQSKLAFSGALLLGAIAEILLAQWMIRKHFRLRGPLSPMIHIVIMTKGFGVLALVQRALDPLSRLLISVIAGPTTLGVFTVAQRIPAVINQSISAALRGLLPGLSQMQGDIDRERVIQLLCDAVFGQIVMVGMPMLAIAIHAGSLFEFWLGHSSLELEISLRALLIGTFIMGITTPLYWTAQAFGNTKQLAHLTLIRVVITLFLGSTLLIIWQNVVLFSIIYSLSQASIGIIAFRLANRHDVLASKVFSHLPLLHIIAFLSITVFLNLFLASSLEEVSPSLSLLVVGFVNTIALWAISMHLTKSPHKSKCD</sequence>
<dbReference type="InterPro" id="IPR050833">
    <property type="entry name" value="Poly_Biosynth_Transport"/>
</dbReference>
<comment type="subcellular location">
    <subcellularLocation>
        <location evidence="1">Cell membrane</location>
        <topology evidence="1">Multi-pass membrane protein</topology>
    </subcellularLocation>
</comment>
<evidence type="ECO:0000256" key="4">
    <source>
        <dbReference type="ARBA" id="ARBA00022989"/>
    </source>
</evidence>
<dbReference type="RefSeq" id="WP_386027639.1">
    <property type="nucleotide sequence ID" value="NZ_JBHUHX010000040.1"/>
</dbReference>
<feature type="transmembrane region" description="Helical" evidence="6">
    <location>
        <begin position="297"/>
        <end position="320"/>
    </location>
</feature>
<feature type="transmembrane region" description="Helical" evidence="6">
    <location>
        <begin position="340"/>
        <end position="359"/>
    </location>
</feature>
<evidence type="ECO:0000256" key="6">
    <source>
        <dbReference type="SAM" id="Phobius"/>
    </source>
</evidence>
<proteinExistence type="predicted"/>
<evidence type="ECO:0000313" key="8">
    <source>
        <dbReference type="Proteomes" id="UP001597337"/>
    </source>
</evidence>
<dbReference type="Proteomes" id="UP001597337">
    <property type="component" value="Unassembled WGS sequence"/>
</dbReference>
<feature type="transmembrane region" description="Helical" evidence="6">
    <location>
        <begin position="60"/>
        <end position="85"/>
    </location>
</feature>
<feature type="transmembrane region" description="Helical" evidence="6">
    <location>
        <begin position="246"/>
        <end position="263"/>
    </location>
</feature>
<organism evidence="7 8">
    <name type="scientific">Thiorhodococcus fuscus</name>
    <dbReference type="NCBI Taxonomy" id="527200"/>
    <lineage>
        <taxon>Bacteria</taxon>
        <taxon>Pseudomonadati</taxon>
        <taxon>Pseudomonadota</taxon>
        <taxon>Gammaproteobacteria</taxon>
        <taxon>Chromatiales</taxon>
        <taxon>Chromatiaceae</taxon>
        <taxon>Thiorhodococcus</taxon>
    </lineage>
</organism>